<dbReference type="GO" id="GO:0016779">
    <property type="term" value="F:nucleotidyltransferase activity"/>
    <property type="evidence" value="ECO:0007669"/>
    <property type="project" value="UniProtKB-KW"/>
</dbReference>
<sequence length="224" mass="26146">MILAAGYGKRMKNLTELKPKPLLKINNKELLRHNIDFFINLGCKKIVINTHYLHDQIQNFIEEYYSNRNIQLIYEPTLLNTGGGIKNAIRVLGDKNFLVTNVDILWKEENNKDVLNFINKYQEIETCKLLLAKDDNFLGLKKSTGDFKFENNLIKRWEENDPHLYYTGLQIINPCIFDLIEERSFSLNILWDLLIANKNLEGKILNSNIAHIGDINAFNQFKDD</sequence>
<dbReference type="InterPro" id="IPR050065">
    <property type="entry name" value="GlmU-like"/>
</dbReference>
<name>A0A382RPH4_9ZZZZ</name>
<reference evidence="4" key="1">
    <citation type="submission" date="2018-05" db="EMBL/GenBank/DDBJ databases">
        <authorList>
            <person name="Lanie J.A."/>
            <person name="Ng W.-L."/>
            <person name="Kazmierczak K.M."/>
            <person name="Andrzejewski T.M."/>
            <person name="Davidsen T.M."/>
            <person name="Wayne K.J."/>
            <person name="Tettelin H."/>
            <person name="Glass J.I."/>
            <person name="Rusch D."/>
            <person name="Podicherti R."/>
            <person name="Tsui H.-C.T."/>
            <person name="Winkler M.E."/>
        </authorList>
    </citation>
    <scope>NUCLEOTIDE SEQUENCE</scope>
</reference>
<dbReference type="Pfam" id="PF00483">
    <property type="entry name" value="NTP_transferase"/>
    <property type="match status" value="1"/>
</dbReference>
<protein>
    <recommendedName>
        <fullName evidence="3">Nucleotidyl transferase domain-containing protein</fullName>
    </recommendedName>
</protein>
<dbReference type="InterPro" id="IPR005835">
    <property type="entry name" value="NTP_transferase_dom"/>
</dbReference>
<organism evidence="4">
    <name type="scientific">marine metagenome</name>
    <dbReference type="NCBI Taxonomy" id="408172"/>
    <lineage>
        <taxon>unclassified sequences</taxon>
        <taxon>metagenomes</taxon>
        <taxon>ecological metagenomes</taxon>
    </lineage>
</organism>
<feature type="domain" description="Nucleotidyl transferase" evidence="3">
    <location>
        <begin position="1"/>
        <end position="130"/>
    </location>
</feature>
<dbReference type="InterPro" id="IPR029044">
    <property type="entry name" value="Nucleotide-diphossugar_trans"/>
</dbReference>
<keyword evidence="2" id="KW-0548">Nucleotidyltransferase</keyword>
<evidence type="ECO:0000256" key="2">
    <source>
        <dbReference type="ARBA" id="ARBA00022695"/>
    </source>
</evidence>
<gene>
    <name evidence="4" type="ORF">METZ01_LOCUS351831</name>
</gene>
<proteinExistence type="predicted"/>
<dbReference type="EMBL" id="UINC01122886">
    <property type="protein sequence ID" value="SVC98977.1"/>
    <property type="molecule type" value="Genomic_DNA"/>
</dbReference>
<dbReference type="PANTHER" id="PTHR43584:SF8">
    <property type="entry name" value="N-ACETYLMURAMATE ALPHA-1-PHOSPHATE URIDYLYLTRANSFERASE"/>
    <property type="match status" value="1"/>
</dbReference>
<dbReference type="Gene3D" id="3.90.550.10">
    <property type="entry name" value="Spore Coat Polysaccharide Biosynthesis Protein SpsA, Chain A"/>
    <property type="match status" value="1"/>
</dbReference>
<keyword evidence="1" id="KW-0808">Transferase</keyword>
<evidence type="ECO:0000313" key="4">
    <source>
        <dbReference type="EMBL" id="SVC98977.1"/>
    </source>
</evidence>
<evidence type="ECO:0000256" key="1">
    <source>
        <dbReference type="ARBA" id="ARBA00022679"/>
    </source>
</evidence>
<dbReference type="SUPFAM" id="SSF53448">
    <property type="entry name" value="Nucleotide-diphospho-sugar transferases"/>
    <property type="match status" value="1"/>
</dbReference>
<evidence type="ECO:0000259" key="3">
    <source>
        <dbReference type="Pfam" id="PF00483"/>
    </source>
</evidence>
<dbReference type="AlphaFoldDB" id="A0A382RPH4"/>
<dbReference type="PANTHER" id="PTHR43584">
    <property type="entry name" value="NUCLEOTIDYL TRANSFERASE"/>
    <property type="match status" value="1"/>
</dbReference>
<accession>A0A382RPH4</accession>